<dbReference type="AlphaFoldDB" id="A0A098EAZ2"/>
<keyword evidence="1" id="KW-0472">Membrane</keyword>
<proteinExistence type="predicted"/>
<sequence length="70" mass="8438">MSKFCLFIYCHNSKGSFLVISLHPVELITQNYVKLPYIYDIIVNLLTFYAYIYYHVKPQYMEKVIEFTMV</sequence>
<reference evidence="2" key="1">
    <citation type="submission" date="2014-09" db="EMBL/GenBank/DDBJ databases">
        <authorList>
            <person name="Probst J Alexander"/>
        </authorList>
    </citation>
    <scope>NUCLEOTIDE SEQUENCE</scope>
</reference>
<feature type="transmembrane region" description="Helical" evidence="1">
    <location>
        <begin position="37"/>
        <end position="54"/>
    </location>
</feature>
<keyword evidence="1" id="KW-1133">Transmembrane helix</keyword>
<evidence type="ECO:0000313" key="2">
    <source>
        <dbReference type="EMBL" id="CEG12180.1"/>
    </source>
</evidence>
<dbReference type="EMBL" id="CCXY01000116">
    <property type="protein sequence ID" value="CEG12180.1"/>
    <property type="molecule type" value="Genomic_DNA"/>
</dbReference>
<gene>
    <name evidence="2" type="ORF">MSIBF_A2020002</name>
</gene>
<name>A0A098EAZ2_9ZZZZ</name>
<keyword evidence="1" id="KW-0812">Transmembrane</keyword>
<evidence type="ECO:0000256" key="1">
    <source>
        <dbReference type="SAM" id="Phobius"/>
    </source>
</evidence>
<protein>
    <submittedName>
        <fullName evidence="2">Uncharacterized protein</fullName>
    </submittedName>
</protein>
<organism evidence="2">
    <name type="scientific">groundwater metagenome</name>
    <dbReference type="NCBI Taxonomy" id="717931"/>
    <lineage>
        <taxon>unclassified sequences</taxon>
        <taxon>metagenomes</taxon>
        <taxon>ecological metagenomes</taxon>
    </lineage>
</organism>
<accession>A0A098EAZ2</accession>